<evidence type="ECO:0000256" key="1">
    <source>
        <dbReference type="SAM" id="MobiDB-lite"/>
    </source>
</evidence>
<sequence length="522" mass="59393">MNLQEQRVWCRSDSVAECPTSAIFHRLPLPQCDPARVTKFEHSESLSEYVCCSVFGIRILFGDMFQGSWGNYEKLVRMFDDIFVGRVRQDSYAPGWSCCCRPRPGLKWQWCLAEVEHMSIVFNLTISRERTRVDASRVVLLAIAFKPISSTANTMLCTTNKVAFKRSPLTHLSVLRSTTAAPRRSMAKDRKKENKRLLQELEKTKGLLAAEKASKANAHSNSVPRPRGAADENGGRYLRLTRLAIRYITEHLSSFYKVMEAKAGIQNDIKLLCRIRRSRPTDDMIQQYLLNCRDRQRRDVKAEKQEDDDDEDEFMGGCDDQDEGSPASTKGKGVQIVESKESGEEGPVDMKGEGKLMVAKRNGKKRVAREESNEEESADVKGKGKKRATRDESDEGRVHGYKGGTKAESPSFKLQRQDDPSMVKLRTRFLMIFITRTWRSNHRAPGIVPWRHEKHSAQKHQAVCRPSPDNSLRPAQPPQRNATPGPSKPRDVWTVVTLAEYPSPSHQAPPPRTTRRRRTRKT</sequence>
<feature type="region of interest" description="Disordered" evidence="1">
    <location>
        <begin position="453"/>
        <end position="522"/>
    </location>
</feature>
<proteinExistence type="predicted"/>
<feature type="compositionally biased region" description="Basic and acidic residues" evidence="1">
    <location>
        <begin position="389"/>
        <end position="398"/>
    </location>
</feature>
<gene>
    <name evidence="2" type="ORF">LACBIDRAFT_333829</name>
</gene>
<feature type="region of interest" description="Disordered" evidence="1">
    <location>
        <begin position="212"/>
        <end position="232"/>
    </location>
</feature>
<feature type="compositionally biased region" description="Acidic residues" evidence="1">
    <location>
        <begin position="305"/>
        <end position="323"/>
    </location>
</feature>
<evidence type="ECO:0000313" key="3">
    <source>
        <dbReference type="Proteomes" id="UP000001194"/>
    </source>
</evidence>
<accession>B0DX76</accession>
<dbReference type="AlphaFoldDB" id="B0DX76"/>
<reference evidence="2 3" key="1">
    <citation type="journal article" date="2008" name="Nature">
        <title>The genome of Laccaria bicolor provides insights into mycorrhizal symbiosis.</title>
        <authorList>
            <person name="Martin F."/>
            <person name="Aerts A."/>
            <person name="Ahren D."/>
            <person name="Brun A."/>
            <person name="Danchin E.G.J."/>
            <person name="Duchaussoy F."/>
            <person name="Gibon J."/>
            <person name="Kohler A."/>
            <person name="Lindquist E."/>
            <person name="Pereda V."/>
            <person name="Salamov A."/>
            <person name="Shapiro H.J."/>
            <person name="Wuyts J."/>
            <person name="Blaudez D."/>
            <person name="Buee M."/>
            <person name="Brokstein P."/>
            <person name="Canbaeck B."/>
            <person name="Cohen D."/>
            <person name="Courty P.E."/>
            <person name="Coutinho P.M."/>
            <person name="Delaruelle C."/>
            <person name="Detter J.C."/>
            <person name="Deveau A."/>
            <person name="DiFazio S."/>
            <person name="Duplessis S."/>
            <person name="Fraissinet-Tachet L."/>
            <person name="Lucic E."/>
            <person name="Frey-Klett P."/>
            <person name="Fourrey C."/>
            <person name="Feussner I."/>
            <person name="Gay G."/>
            <person name="Grimwood J."/>
            <person name="Hoegger P.J."/>
            <person name="Jain P."/>
            <person name="Kilaru S."/>
            <person name="Labbe J."/>
            <person name="Lin Y.C."/>
            <person name="Legue V."/>
            <person name="Le Tacon F."/>
            <person name="Marmeisse R."/>
            <person name="Melayah D."/>
            <person name="Montanini B."/>
            <person name="Muratet M."/>
            <person name="Nehls U."/>
            <person name="Niculita-Hirzel H."/>
            <person name="Oudot-Le Secq M.P."/>
            <person name="Peter M."/>
            <person name="Quesneville H."/>
            <person name="Rajashekar B."/>
            <person name="Reich M."/>
            <person name="Rouhier N."/>
            <person name="Schmutz J."/>
            <person name="Yin T."/>
            <person name="Chalot M."/>
            <person name="Henrissat B."/>
            <person name="Kuees U."/>
            <person name="Lucas S."/>
            <person name="Van de Peer Y."/>
            <person name="Podila G.K."/>
            <person name="Polle A."/>
            <person name="Pukkila P.J."/>
            <person name="Richardson P.M."/>
            <person name="Rouze P."/>
            <person name="Sanders I.R."/>
            <person name="Stajich J.E."/>
            <person name="Tunlid A."/>
            <person name="Tuskan G."/>
            <person name="Grigoriev I.V."/>
        </authorList>
    </citation>
    <scope>NUCLEOTIDE SEQUENCE [LARGE SCALE GENOMIC DNA]</scope>
    <source>
        <strain evidence="3">S238N-H82 / ATCC MYA-4686</strain>
    </source>
</reference>
<organism evidence="3">
    <name type="scientific">Laccaria bicolor (strain S238N-H82 / ATCC MYA-4686)</name>
    <name type="common">Bicoloured deceiver</name>
    <name type="synonym">Laccaria laccata var. bicolor</name>
    <dbReference type="NCBI Taxonomy" id="486041"/>
    <lineage>
        <taxon>Eukaryota</taxon>
        <taxon>Fungi</taxon>
        <taxon>Dikarya</taxon>
        <taxon>Basidiomycota</taxon>
        <taxon>Agaricomycotina</taxon>
        <taxon>Agaricomycetes</taxon>
        <taxon>Agaricomycetidae</taxon>
        <taxon>Agaricales</taxon>
        <taxon>Agaricineae</taxon>
        <taxon>Hydnangiaceae</taxon>
        <taxon>Laccaria</taxon>
    </lineage>
</organism>
<feature type="region of interest" description="Disordered" evidence="1">
    <location>
        <begin position="297"/>
        <end position="419"/>
    </location>
</feature>
<dbReference type="InParanoid" id="B0DX76"/>
<dbReference type="KEGG" id="lbc:LACBIDRAFT_333829"/>
<feature type="compositionally biased region" description="Basic and acidic residues" evidence="1">
    <location>
        <begin position="338"/>
        <end position="354"/>
    </location>
</feature>
<dbReference type="RefSeq" id="XP_001888578.1">
    <property type="nucleotide sequence ID" value="XM_001888543.1"/>
</dbReference>
<dbReference type="GeneID" id="6084252"/>
<dbReference type="HOGENOM" id="CLU_521816_0_0_1"/>
<dbReference type="Proteomes" id="UP000001194">
    <property type="component" value="Unassembled WGS sequence"/>
</dbReference>
<protein>
    <submittedName>
        <fullName evidence="2">Predicted protein</fullName>
    </submittedName>
</protein>
<evidence type="ECO:0000313" key="2">
    <source>
        <dbReference type="EMBL" id="EDR00786.1"/>
    </source>
</evidence>
<feature type="compositionally biased region" description="Basic residues" evidence="1">
    <location>
        <begin position="513"/>
        <end position="522"/>
    </location>
</feature>
<dbReference type="EMBL" id="DS547146">
    <property type="protein sequence ID" value="EDR00786.1"/>
    <property type="molecule type" value="Genomic_DNA"/>
</dbReference>
<keyword evidence="3" id="KW-1185">Reference proteome</keyword>
<name>B0DX76_LACBS</name>